<accession>A0A8J2ZAG1</accession>
<name>A0A8J2ZAG1_9PROT</name>
<evidence type="ECO:0008006" key="3">
    <source>
        <dbReference type="Google" id="ProtNLM"/>
    </source>
</evidence>
<dbReference type="EMBL" id="BMKS01000003">
    <property type="protein sequence ID" value="GGG26609.1"/>
    <property type="molecule type" value="Genomic_DNA"/>
</dbReference>
<dbReference type="InterPro" id="IPR009367">
    <property type="entry name" value="Elm1-like"/>
</dbReference>
<evidence type="ECO:0000313" key="2">
    <source>
        <dbReference type="Proteomes" id="UP000597507"/>
    </source>
</evidence>
<dbReference type="PANTHER" id="PTHR33986:SF15">
    <property type="entry name" value="MITOCHONDRIAL FISSION PROTEIN ELM1"/>
    <property type="match status" value="1"/>
</dbReference>
<dbReference type="PANTHER" id="PTHR33986">
    <property type="entry name" value="OS02G0535700 PROTEIN"/>
    <property type="match status" value="1"/>
</dbReference>
<dbReference type="Pfam" id="PF06258">
    <property type="entry name" value="Mito_fiss_Elm1"/>
    <property type="match status" value="1"/>
</dbReference>
<gene>
    <name evidence="1" type="ORF">GCM10010964_13180</name>
</gene>
<keyword evidence="2" id="KW-1185">Reference proteome</keyword>
<dbReference type="Proteomes" id="UP000597507">
    <property type="component" value="Unassembled WGS sequence"/>
</dbReference>
<proteinExistence type="predicted"/>
<evidence type="ECO:0000313" key="1">
    <source>
        <dbReference type="EMBL" id="GGG26609.1"/>
    </source>
</evidence>
<sequence>MTERAPGQDRVLVLADPRAGTAAQALGIAERLGEPFRTIPLAWSALAGLPFPWPTLAGLATGPRRAVRELAPTPRLVISAGRRAAPVALWLKRHRGARTVHCMRPGPGAARFDLLVLGRHDAPREAPNLLPVLGAVHRVTAARLAEARAEWAEALTLLPSPRVALLLGGPSRAVGLDPAVAAALGARVAGFAGSVLATASRRTGAAATEALSAAISSVPHRLYRWGEMGPNPYLGFLAWADAVVVSGDSVSMISEALAGTAPVFIADLGVSGARQRRLHESLYAAGQARPIEAAPAPFRRAPLDESGRVAAAIRARGLLEGPG</sequence>
<comment type="caution">
    <text evidence="1">The sequence shown here is derived from an EMBL/GenBank/DDBJ whole genome shotgun (WGS) entry which is preliminary data.</text>
</comment>
<protein>
    <recommendedName>
        <fullName evidence="3">Nucleoside-diphosphate sugar epimerase</fullName>
    </recommendedName>
</protein>
<dbReference type="RefSeq" id="WP_188899213.1">
    <property type="nucleotide sequence ID" value="NZ_BMKS01000003.1"/>
</dbReference>
<organism evidence="1 2">
    <name type="scientific">Caldovatus sediminis</name>
    <dbReference type="NCBI Taxonomy" id="2041189"/>
    <lineage>
        <taxon>Bacteria</taxon>
        <taxon>Pseudomonadati</taxon>
        <taxon>Pseudomonadota</taxon>
        <taxon>Alphaproteobacteria</taxon>
        <taxon>Acetobacterales</taxon>
        <taxon>Roseomonadaceae</taxon>
        <taxon>Caldovatus</taxon>
    </lineage>
</organism>
<dbReference type="AlphaFoldDB" id="A0A8J2ZAG1"/>
<reference evidence="1 2" key="1">
    <citation type="journal article" date="2014" name="Int. J. Syst. Evol. Microbiol.">
        <title>Complete genome sequence of Corynebacterium casei LMG S-19264T (=DSM 44701T), isolated from a smear-ripened cheese.</title>
        <authorList>
            <consortium name="US DOE Joint Genome Institute (JGI-PGF)"/>
            <person name="Walter F."/>
            <person name="Albersmeier A."/>
            <person name="Kalinowski J."/>
            <person name="Ruckert C."/>
        </authorList>
    </citation>
    <scope>NUCLEOTIDE SEQUENCE [LARGE SCALE GENOMIC DNA]</scope>
    <source>
        <strain evidence="1 2">CGMCC 1.16330</strain>
    </source>
</reference>